<feature type="coiled-coil region" evidence="3">
    <location>
        <begin position="102"/>
        <end position="129"/>
    </location>
</feature>
<feature type="coiled-coil region" evidence="3">
    <location>
        <begin position="204"/>
        <end position="231"/>
    </location>
</feature>
<evidence type="ECO:0008006" key="7">
    <source>
        <dbReference type="Google" id="ProtNLM"/>
    </source>
</evidence>
<comment type="caution">
    <text evidence="5">The sequence shown here is derived from an EMBL/GenBank/DDBJ whole genome shotgun (WGS) entry which is preliminary data.</text>
</comment>
<evidence type="ECO:0000256" key="2">
    <source>
        <dbReference type="ARBA" id="ARBA00023054"/>
    </source>
</evidence>
<dbReference type="Proteomes" id="UP001157186">
    <property type="component" value="Unassembled WGS sequence"/>
</dbReference>
<keyword evidence="2 3" id="KW-0175">Coiled coil</keyword>
<comment type="subcellular location">
    <subcellularLocation>
        <location evidence="1">Cell envelope</location>
    </subcellularLocation>
</comment>
<sequence length="411" mass="45814">MDIIKKKSSKSRTKLYISATIAITALVSAMVLNNNNVSLAKNTLLIAKVKQGDLAISVEGYGKLVSEKLKLITAATQATVSEVLLKPGAQVSEKSIIAVLENPYLTQQLTNEQQELAQLQANFRQLKVNQQREKLTEQAMLTEVKSAYQSARLKRQAQQQLVDQGIISQITFQQSQLDENQLDARVKILANRLQKLSLVHLEALNIQQQRIEQQLGKLTSIEQQIEQLTVKANFEGVIQHMAIKLGQSLQAGQEIAVIGSTKRLIAEIVIPQNQASLVQLTQQVTIDTRQTTITGEVSRIDPIVENNMVKVDIKLNEQLPSNARPEQSVDANIITKVLKNVSYIEKPINVMTNSQHTLYRLNSTQAMAKRTKISFGETAGRYIQINSAIKPGEHFILSDLSNYQSETIHLH</sequence>
<dbReference type="PANTHER" id="PTHR32347:SF23">
    <property type="entry name" value="BLL5650 PROTEIN"/>
    <property type="match status" value="1"/>
</dbReference>
<protein>
    <recommendedName>
        <fullName evidence="7">RND transporter</fullName>
    </recommendedName>
</protein>
<feature type="transmembrane region" description="Helical" evidence="4">
    <location>
        <begin position="15"/>
        <end position="32"/>
    </location>
</feature>
<dbReference type="RefSeq" id="WP_284244435.1">
    <property type="nucleotide sequence ID" value="NZ_BSST01000001.1"/>
</dbReference>
<proteinExistence type="predicted"/>
<accession>A0ABQ6GRJ8</accession>
<evidence type="ECO:0000256" key="3">
    <source>
        <dbReference type="SAM" id="Coils"/>
    </source>
</evidence>
<keyword evidence="4" id="KW-0472">Membrane</keyword>
<dbReference type="Gene3D" id="1.10.287.470">
    <property type="entry name" value="Helix hairpin bin"/>
    <property type="match status" value="1"/>
</dbReference>
<keyword evidence="4" id="KW-0812">Transmembrane</keyword>
<name>A0ABQ6GRJ8_9GAMM</name>
<evidence type="ECO:0000256" key="4">
    <source>
        <dbReference type="SAM" id="Phobius"/>
    </source>
</evidence>
<dbReference type="PANTHER" id="PTHR32347">
    <property type="entry name" value="EFFLUX SYSTEM COMPONENT YKNX-RELATED"/>
    <property type="match status" value="1"/>
</dbReference>
<evidence type="ECO:0000313" key="6">
    <source>
        <dbReference type="Proteomes" id="UP001157186"/>
    </source>
</evidence>
<gene>
    <name evidence="5" type="ORF">tinsulaeT_18920</name>
</gene>
<dbReference type="Gene3D" id="2.40.30.170">
    <property type="match status" value="1"/>
</dbReference>
<dbReference type="InterPro" id="IPR050465">
    <property type="entry name" value="UPF0194_transport"/>
</dbReference>
<reference evidence="5 6" key="1">
    <citation type="submission" date="2023-03" db="EMBL/GenBank/DDBJ databases">
        <title>Draft genome sequence of Thalassotalea insulae KCTC 62186T.</title>
        <authorList>
            <person name="Sawabe T."/>
        </authorList>
    </citation>
    <scope>NUCLEOTIDE SEQUENCE [LARGE SCALE GENOMIC DNA]</scope>
    <source>
        <strain evidence="5 6">KCTC 62186</strain>
    </source>
</reference>
<organism evidence="5 6">
    <name type="scientific">Thalassotalea insulae</name>
    <dbReference type="NCBI Taxonomy" id="2056778"/>
    <lineage>
        <taxon>Bacteria</taxon>
        <taxon>Pseudomonadati</taxon>
        <taxon>Pseudomonadota</taxon>
        <taxon>Gammaproteobacteria</taxon>
        <taxon>Alteromonadales</taxon>
        <taxon>Colwelliaceae</taxon>
        <taxon>Thalassotalea</taxon>
    </lineage>
</organism>
<dbReference type="EMBL" id="BSST01000001">
    <property type="protein sequence ID" value="GLX78552.1"/>
    <property type="molecule type" value="Genomic_DNA"/>
</dbReference>
<evidence type="ECO:0000313" key="5">
    <source>
        <dbReference type="EMBL" id="GLX78552.1"/>
    </source>
</evidence>
<evidence type="ECO:0000256" key="1">
    <source>
        <dbReference type="ARBA" id="ARBA00004196"/>
    </source>
</evidence>
<keyword evidence="4" id="KW-1133">Transmembrane helix</keyword>
<keyword evidence="6" id="KW-1185">Reference proteome</keyword>
<dbReference type="Gene3D" id="2.40.50.100">
    <property type="match status" value="1"/>
</dbReference>